<organism evidence="2 3">
    <name type="scientific">Oerskovia merdavium</name>
    <dbReference type="NCBI Taxonomy" id="2762227"/>
    <lineage>
        <taxon>Bacteria</taxon>
        <taxon>Bacillati</taxon>
        <taxon>Actinomycetota</taxon>
        <taxon>Actinomycetes</taxon>
        <taxon>Micrococcales</taxon>
        <taxon>Cellulomonadaceae</taxon>
        <taxon>Oerskovia</taxon>
    </lineage>
</organism>
<feature type="transmembrane region" description="Helical" evidence="1">
    <location>
        <begin position="45"/>
        <end position="63"/>
    </location>
</feature>
<accession>A0ABR8U490</accession>
<keyword evidence="1" id="KW-1133">Transmembrane helix</keyword>
<feature type="transmembrane region" description="Helical" evidence="1">
    <location>
        <begin position="160"/>
        <end position="181"/>
    </location>
</feature>
<feature type="transmembrane region" description="Helical" evidence="1">
    <location>
        <begin position="202"/>
        <end position="221"/>
    </location>
</feature>
<keyword evidence="1" id="KW-0472">Membrane</keyword>
<dbReference type="Proteomes" id="UP000655570">
    <property type="component" value="Unassembled WGS sequence"/>
</dbReference>
<proteinExistence type="predicted"/>
<sequence length="223" mass="22438">MNSMAEVVGAALPLAVAVALSPLPIIALALLLTSDRGRASGVTFVVGRLLALAALLGVVVAASDVVEHLLGSSELPAWVRIVLGAALMALGLTQWRPKPEGEAASLPGWLASIADASPARGLVLGVLVTVANPKELAFVLAAGVSVGGAALGVVQEVVVVLAFVLVGGLSVVVPLVATLVAPARVVPWLDRLREWLTANTSLVMGVLLLVIGATVLGNAIGEL</sequence>
<keyword evidence="3" id="KW-1185">Reference proteome</keyword>
<name>A0ABR8U490_9CELL</name>
<reference evidence="2 3" key="1">
    <citation type="submission" date="2020-08" db="EMBL/GenBank/DDBJ databases">
        <title>A Genomic Blueprint of the Chicken Gut Microbiome.</title>
        <authorList>
            <person name="Gilroy R."/>
            <person name="Ravi A."/>
            <person name="Getino M."/>
            <person name="Pursley I."/>
            <person name="Horton D.L."/>
            <person name="Alikhan N.-F."/>
            <person name="Baker D."/>
            <person name="Gharbi K."/>
            <person name="Hall N."/>
            <person name="Watson M."/>
            <person name="Adriaenssens E.M."/>
            <person name="Foster-Nyarko E."/>
            <person name="Jarju S."/>
            <person name="Secka A."/>
            <person name="Antonio M."/>
            <person name="Oren A."/>
            <person name="Chaudhuri R."/>
            <person name="La Ragione R.M."/>
            <person name="Hildebrand F."/>
            <person name="Pallen M.J."/>
        </authorList>
    </citation>
    <scope>NUCLEOTIDE SEQUENCE [LARGE SCALE GENOMIC DNA]</scope>
    <source>
        <strain evidence="2 3">Sa2CUA9</strain>
    </source>
</reference>
<evidence type="ECO:0000313" key="3">
    <source>
        <dbReference type="Proteomes" id="UP000655570"/>
    </source>
</evidence>
<dbReference type="EMBL" id="JACSQF010000031">
    <property type="protein sequence ID" value="MBD7982852.1"/>
    <property type="molecule type" value="Genomic_DNA"/>
</dbReference>
<keyword evidence="1" id="KW-0812">Transmembrane</keyword>
<evidence type="ECO:0000256" key="1">
    <source>
        <dbReference type="SAM" id="Phobius"/>
    </source>
</evidence>
<feature type="transmembrane region" description="Helical" evidence="1">
    <location>
        <begin position="12"/>
        <end position="33"/>
    </location>
</feature>
<gene>
    <name evidence="2" type="ORF">H9641_19330</name>
</gene>
<dbReference type="InterPro" id="IPR021315">
    <property type="entry name" value="Gap/Sap"/>
</dbReference>
<evidence type="ECO:0000313" key="2">
    <source>
        <dbReference type="EMBL" id="MBD7982852.1"/>
    </source>
</evidence>
<comment type="caution">
    <text evidence="2">The sequence shown here is derived from an EMBL/GenBank/DDBJ whole genome shotgun (WGS) entry which is preliminary data.</text>
</comment>
<protein>
    <submittedName>
        <fullName evidence="2">GAP family protein</fullName>
    </submittedName>
</protein>
<dbReference type="Pfam" id="PF11139">
    <property type="entry name" value="SfLAP"/>
    <property type="match status" value="1"/>
</dbReference>
<feature type="transmembrane region" description="Helical" evidence="1">
    <location>
        <begin position="136"/>
        <end position="154"/>
    </location>
</feature>